<reference evidence="2" key="1">
    <citation type="journal article" date="2023" name="Plant J.">
        <title>Genome sequences and population genomics provide insights into the demographic history, inbreeding, and mutation load of two 'living fossil' tree species of Dipteronia.</title>
        <authorList>
            <person name="Feng Y."/>
            <person name="Comes H.P."/>
            <person name="Chen J."/>
            <person name="Zhu S."/>
            <person name="Lu R."/>
            <person name="Zhang X."/>
            <person name="Li P."/>
            <person name="Qiu J."/>
            <person name="Olsen K.M."/>
            <person name="Qiu Y."/>
        </authorList>
    </citation>
    <scope>NUCLEOTIDE SEQUENCE</scope>
    <source>
        <strain evidence="2">KIB01</strain>
    </source>
</reference>
<proteinExistence type="predicted"/>
<dbReference type="PANTHER" id="PTHR48435">
    <property type="entry name" value="POLYPROTEIN"/>
    <property type="match status" value="1"/>
</dbReference>
<keyword evidence="3" id="KW-1185">Reference proteome</keyword>
<sequence>MTVCSLNKKDIDFHYRRMSFRYHALGGVNDETLRQVYLNSLPSELQGELQRLIEFSGKSLREITLGEIHMFTHTALEKLCATQRIFSKMLKEGKKYSKHCKFPPDYHLKCKSGEHCNCRANTPNRDRPRKMRNQRRFSGSRKYKQQKFAASGYLADPTTSAHLLSYSGPPISVTSGTLLLTMKAYIAPTYRSPYSTSSVISTTTTQMSSSYYLTSQGTPPEVSIPSHSLSYKIPKTPRTNGVTHGLVQSVEPKILTTSTIPLAISAVLSFATSLSVGHLVGR</sequence>
<evidence type="ECO:0000313" key="2">
    <source>
        <dbReference type="EMBL" id="KAK2654315.1"/>
    </source>
</evidence>
<evidence type="ECO:0000256" key="1">
    <source>
        <dbReference type="SAM" id="MobiDB-lite"/>
    </source>
</evidence>
<evidence type="ECO:0000313" key="3">
    <source>
        <dbReference type="Proteomes" id="UP001280121"/>
    </source>
</evidence>
<accession>A0AAD9X7J7</accession>
<feature type="region of interest" description="Disordered" evidence="1">
    <location>
        <begin position="121"/>
        <end position="141"/>
    </location>
</feature>
<dbReference type="EMBL" id="JANJYI010000004">
    <property type="protein sequence ID" value="KAK2654315.1"/>
    <property type="molecule type" value="Genomic_DNA"/>
</dbReference>
<dbReference type="Proteomes" id="UP001280121">
    <property type="component" value="Unassembled WGS sequence"/>
</dbReference>
<feature type="compositionally biased region" description="Basic residues" evidence="1">
    <location>
        <begin position="127"/>
        <end position="141"/>
    </location>
</feature>
<gene>
    <name evidence="2" type="ORF">Ddye_014171</name>
</gene>
<dbReference type="InterPro" id="IPR053098">
    <property type="entry name" value="Petuviruses_polyprotein"/>
</dbReference>
<name>A0AAD9X7J7_9ROSI</name>
<dbReference type="PANTHER" id="PTHR48435:SF1">
    <property type="entry name" value="POLYPROTEIN"/>
    <property type="match status" value="1"/>
</dbReference>
<dbReference type="AlphaFoldDB" id="A0AAD9X7J7"/>
<protein>
    <submittedName>
        <fullName evidence="2">Uncharacterized protein</fullName>
    </submittedName>
</protein>
<organism evidence="2 3">
    <name type="scientific">Dipteronia dyeriana</name>
    <dbReference type="NCBI Taxonomy" id="168575"/>
    <lineage>
        <taxon>Eukaryota</taxon>
        <taxon>Viridiplantae</taxon>
        <taxon>Streptophyta</taxon>
        <taxon>Embryophyta</taxon>
        <taxon>Tracheophyta</taxon>
        <taxon>Spermatophyta</taxon>
        <taxon>Magnoliopsida</taxon>
        <taxon>eudicotyledons</taxon>
        <taxon>Gunneridae</taxon>
        <taxon>Pentapetalae</taxon>
        <taxon>rosids</taxon>
        <taxon>malvids</taxon>
        <taxon>Sapindales</taxon>
        <taxon>Sapindaceae</taxon>
        <taxon>Hippocastanoideae</taxon>
        <taxon>Acereae</taxon>
        <taxon>Dipteronia</taxon>
    </lineage>
</organism>
<comment type="caution">
    <text evidence="2">The sequence shown here is derived from an EMBL/GenBank/DDBJ whole genome shotgun (WGS) entry which is preliminary data.</text>
</comment>